<proteinExistence type="predicted"/>
<evidence type="ECO:0008006" key="4">
    <source>
        <dbReference type="Google" id="ProtNLM"/>
    </source>
</evidence>
<protein>
    <recommendedName>
        <fullName evidence="4">Integral membrane protein</fullName>
    </recommendedName>
</protein>
<keyword evidence="3" id="KW-1185">Reference proteome</keyword>
<sequence length="129" mass="13540">MNSFHSYGQRWSPGYGPGRPPRLPVGFIVVLAVFAAVGVLADLLFSFGMLFAGDSCGTSGPGGSAPVCDAGVWLILLAVPWLGLVAAALVALLGGIWAVRQRLSPWYLLLIGVALYLTACEITYLVLFG</sequence>
<evidence type="ECO:0000313" key="2">
    <source>
        <dbReference type="EMBL" id="WBO68676.1"/>
    </source>
</evidence>
<keyword evidence="1" id="KW-0812">Transmembrane</keyword>
<keyword evidence="1" id="KW-1133">Transmembrane helix</keyword>
<organism evidence="2 3">
    <name type="scientific">Streptomyces camelliae</name>
    <dbReference type="NCBI Taxonomy" id="3004093"/>
    <lineage>
        <taxon>Bacteria</taxon>
        <taxon>Bacillati</taxon>
        <taxon>Actinomycetota</taxon>
        <taxon>Actinomycetes</taxon>
        <taxon>Kitasatosporales</taxon>
        <taxon>Streptomycetaceae</taxon>
        <taxon>Streptomyces</taxon>
    </lineage>
</organism>
<evidence type="ECO:0000313" key="3">
    <source>
        <dbReference type="Proteomes" id="UP001212326"/>
    </source>
</evidence>
<name>A0ABY7PDJ9_9ACTN</name>
<evidence type="ECO:0000256" key="1">
    <source>
        <dbReference type="SAM" id="Phobius"/>
    </source>
</evidence>
<feature type="transmembrane region" description="Helical" evidence="1">
    <location>
        <begin position="72"/>
        <end position="99"/>
    </location>
</feature>
<feature type="transmembrane region" description="Helical" evidence="1">
    <location>
        <begin position="106"/>
        <end position="127"/>
    </location>
</feature>
<dbReference type="EMBL" id="CP115300">
    <property type="protein sequence ID" value="WBO68676.1"/>
    <property type="molecule type" value="Genomic_DNA"/>
</dbReference>
<reference evidence="2 3" key="1">
    <citation type="submission" date="2022-12" db="EMBL/GenBank/DDBJ databases">
        <authorList>
            <person name="Mo P."/>
        </authorList>
    </citation>
    <scope>NUCLEOTIDE SEQUENCE [LARGE SCALE GENOMIC DNA]</scope>
    <source>
        <strain evidence="2 3">HUAS 2-6</strain>
    </source>
</reference>
<gene>
    <name evidence="2" type="ORF">O1G22_40655</name>
</gene>
<accession>A0ABY7PDJ9</accession>
<dbReference type="RefSeq" id="WP_270085904.1">
    <property type="nucleotide sequence ID" value="NZ_CP115300.1"/>
</dbReference>
<keyword evidence="1" id="KW-0472">Membrane</keyword>
<feature type="transmembrane region" description="Helical" evidence="1">
    <location>
        <begin position="25"/>
        <end position="52"/>
    </location>
</feature>
<dbReference type="Proteomes" id="UP001212326">
    <property type="component" value="Chromosome"/>
</dbReference>